<evidence type="ECO:0000256" key="2">
    <source>
        <dbReference type="ARBA" id="ARBA00023002"/>
    </source>
</evidence>
<dbReference type="EC" id="1.2.1.3" evidence="4"/>
<dbReference type="CDD" id="cd07138">
    <property type="entry name" value="ALDH_CddD_SSP0762"/>
    <property type="match status" value="1"/>
</dbReference>
<evidence type="ECO:0000256" key="1">
    <source>
        <dbReference type="ARBA" id="ARBA00009986"/>
    </source>
</evidence>
<gene>
    <name evidence="4" type="ORF">HD601_001076</name>
</gene>
<dbReference type="Gene3D" id="3.40.309.10">
    <property type="entry name" value="Aldehyde Dehydrogenase, Chain A, domain 2"/>
    <property type="match status" value="1"/>
</dbReference>
<dbReference type="PANTHER" id="PTHR42804">
    <property type="entry name" value="ALDEHYDE DEHYDROGENASE"/>
    <property type="match status" value="1"/>
</dbReference>
<keyword evidence="5" id="KW-1185">Reference proteome</keyword>
<dbReference type="InterPro" id="IPR016163">
    <property type="entry name" value="Ald_DH_C"/>
</dbReference>
<accession>A0A7W9GMY1</accession>
<dbReference type="GO" id="GO:0004029">
    <property type="term" value="F:aldehyde dehydrogenase (NAD+) activity"/>
    <property type="evidence" value="ECO:0007669"/>
    <property type="project" value="UniProtKB-EC"/>
</dbReference>
<comment type="similarity">
    <text evidence="1">Belongs to the aldehyde dehydrogenase family.</text>
</comment>
<name>A0A7W9GMY1_9ACTN</name>
<dbReference type="SUPFAM" id="SSF53720">
    <property type="entry name" value="ALDH-like"/>
    <property type="match status" value="1"/>
</dbReference>
<protein>
    <submittedName>
        <fullName evidence="4">Aldehyde dehydrogenase (NAD+)</fullName>
        <ecNumber evidence="4">1.2.1.3</ecNumber>
    </submittedName>
</protein>
<dbReference type="InterPro" id="IPR016162">
    <property type="entry name" value="Ald_DH_N"/>
</dbReference>
<sequence>MTNALTLVPAPHELDIAGHWIGGATAPGDGPTMEVVSPVDGAVVATVPRGSAADVDRAVAAARAALPAWSSTSPADRGAVLHRLAGELETRRERIARAITAEIGAPIALARAAHAGFPVAVTEAVASLAGTIAWTEEIGNSLVVREPVGVVGALTPWNFPLQQVITKIAPALLAGNTVVLKPAETAPLTAPILAEAAAAAGLPAGALNIVHGVGAVVGEAITTHAGIDMVSFTGSTAVGKRVAVAASDTVKRVALELGGKTANLVLPDADLEHAVAETLAYSWTNSGQACGAWTRLLVPADRHDEIVAALVDAAQAYTVGDPWDETTRLGPLASEAQWERVNAYIERGVAAGLDLVHGGPGRVPGLERGAFIRPTIFANVDPRSVVAQEEIFGPVLSVIPYHSEDEAVAIANGTIYGLGAAVFGERDHALAVAGRLEAGQVYVNGGRFNPLAPFGGTKQSGTGREMGVAGVEEFTELKAIQL</sequence>
<dbReference type="Pfam" id="PF00171">
    <property type="entry name" value="Aldedh"/>
    <property type="match status" value="1"/>
</dbReference>
<comment type="caution">
    <text evidence="4">The sequence shown here is derived from an EMBL/GenBank/DDBJ whole genome shotgun (WGS) entry which is preliminary data.</text>
</comment>
<dbReference type="RefSeq" id="WP_184819985.1">
    <property type="nucleotide sequence ID" value="NZ_JACHMM010000001.1"/>
</dbReference>
<evidence type="ECO:0000313" key="5">
    <source>
        <dbReference type="Proteomes" id="UP000542813"/>
    </source>
</evidence>
<dbReference type="Proteomes" id="UP000542813">
    <property type="component" value="Unassembled WGS sequence"/>
</dbReference>
<evidence type="ECO:0000259" key="3">
    <source>
        <dbReference type="Pfam" id="PF00171"/>
    </source>
</evidence>
<reference evidence="4 5" key="1">
    <citation type="submission" date="2020-08" db="EMBL/GenBank/DDBJ databases">
        <title>Sequencing the genomes of 1000 actinobacteria strains.</title>
        <authorList>
            <person name="Klenk H.-P."/>
        </authorList>
    </citation>
    <scope>NUCLEOTIDE SEQUENCE [LARGE SCALE GENOMIC DNA]</scope>
    <source>
        <strain evidence="4 5">DSM 102122</strain>
    </source>
</reference>
<feature type="domain" description="Aldehyde dehydrogenase" evidence="3">
    <location>
        <begin position="29"/>
        <end position="480"/>
    </location>
</feature>
<dbReference type="AlphaFoldDB" id="A0A7W9GMY1"/>
<organism evidence="4 5">
    <name type="scientific">Jiangella mangrovi</name>
    <dbReference type="NCBI Taxonomy" id="1524084"/>
    <lineage>
        <taxon>Bacteria</taxon>
        <taxon>Bacillati</taxon>
        <taxon>Actinomycetota</taxon>
        <taxon>Actinomycetes</taxon>
        <taxon>Jiangellales</taxon>
        <taxon>Jiangellaceae</taxon>
        <taxon>Jiangella</taxon>
    </lineage>
</organism>
<dbReference type="FunFam" id="3.40.605.10:FF:000007">
    <property type="entry name" value="NAD/NADP-dependent betaine aldehyde dehydrogenase"/>
    <property type="match status" value="1"/>
</dbReference>
<keyword evidence="2 4" id="KW-0560">Oxidoreductase</keyword>
<dbReference type="Gene3D" id="3.40.605.10">
    <property type="entry name" value="Aldehyde Dehydrogenase, Chain A, domain 1"/>
    <property type="match status" value="1"/>
</dbReference>
<dbReference type="EMBL" id="JACHMM010000001">
    <property type="protein sequence ID" value="MBB5786501.1"/>
    <property type="molecule type" value="Genomic_DNA"/>
</dbReference>
<proteinExistence type="inferred from homology"/>
<evidence type="ECO:0000313" key="4">
    <source>
        <dbReference type="EMBL" id="MBB5786501.1"/>
    </source>
</evidence>
<dbReference type="InterPro" id="IPR016161">
    <property type="entry name" value="Ald_DH/histidinol_DH"/>
</dbReference>
<dbReference type="InterPro" id="IPR015590">
    <property type="entry name" value="Aldehyde_DH_dom"/>
</dbReference>
<dbReference type="PANTHER" id="PTHR42804:SF1">
    <property type="entry name" value="ALDEHYDE DEHYDROGENASE-RELATED"/>
    <property type="match status" value="1"/>
</dbReference>